<name>A0AAW0J4H9_QUESU</name>
<dbReference type="Gene3D" id="3.90.1320.10">
    <property type="entry name" value="Outer-capsid protein sigma 3, large lobe"/>
    <property type="match status" value="1"/>
</dbReference>
<protein>
    <recommendedName>
        <fullName evidence="2">Neprosin PEP catalytic domain-containing protein</fullName>
    </recommendedName>
</protein>
<gene>
    <name evidence="3" type="ORF">CFP56_037600</name>
</gene>
<proteinExistence type="predicted"/>
<dbReference type="PANTHER" id="PTHR31589:SF24">
    <property type="entry name" value="OS07G0205500 PROTEIN"/>
    <property type="match status" value="1"/>
</dbReference>
<sequence>MALPCGSGRRWTRAVEMTFCLFFLIPMSSFGNRNTNTIFDKKQKLEVQQQLKRLNKPALKSIESPDRDIIDCVDINKQPAFDHPLLKNHTIQMRPSSYPEGFSFDESNDVSSNSEPKFTQPWHLNGRCPEGTIPIRRTKEEDLLRAGSAANYGRKKHHSIPSAQYSASQVIHEHAVLIEQGDKYYGMMAEINVWNPHTQETTEFSLSQFWMTAGRNGQDLNTIEAGMMVYEYLYGDNNTRLFTYWTDDSYQNTGCYNLACSGFVQDINGKGDWWMKIADRDFGYWPSSIFSILSDSASSVQWGGEVINLMQDGQHNTTQMGSGHFPEEGLGKASFFKNLNVIDGLKTLTGPRNSQTIVTNPTCDNLINSGDSFYFGGPGRNPNCP</sequence>
<evidence type="ECO:0000313" key="4">
    <source>
        <dbReference type="Proteomes" id="UP000237347"/>
    </source>
</evidence>
<dbReference type="Pfam" id="PF03080">
    <property type="entry name" value="Neprosin"/>
    <property type="match status" value="2"/>
</dbReference>
<reference evidence="3 4" key="1">
    <citation type="journal article" date="2018" name="Sci. Data">
        <title>The draft genome sequence of cork oak.</title>
        <authorList>
            <person name="Ramos A.M."/>
            <person name="Usie A."/>
            <person name="Barbosa P."/>
            <person name="Barros P.M."/>
            <person name="Capote T."/>
            <person name="Chaves I."/>
            <person name="Simoes F."/>
            <person name="Abreu I."/>
            <person name="Carrasquinho I."/>
            <person name="Faro C."/>
            <person name="Guimaraes J.B."/>
            <person name="Mendonca D."/>
            <person name="Nobrega F."/>
            <person name="Rodrigues L."/>
            <person name="Saibo N.J.M."/>
            <person name="Varela M.C."/>
            <person name="Egas C."/>
            <person name="Matos J."/>
            <person name="Miguel C.M."/>
            <person name="Oliveira M.M."/>
            <person name="Ricardo C.P."/>
            <person name="Goncalves S."/>
        </authorList>
    </citation>
    <scope>NUCLEOTIDE SEQUENCE [LARGE SCALE GENOMIC DNA]</scope>
    <source>
        <strain evidence="4">cv. HL8</strain>
    </source>
</reference>
<dbReference type="InterPro" id="IPR053168">
    <property type="entry name" value="Glutamic_endopeptidase"/>
</dbReference>
<evidence type="ECO:0000256" key="1">
    <source>
        <dbReference type="SAM" id="MobiDB-lite"/>
    </source>
</evidence>
<dbReference type="Pfam" id="PF14365">
    <property type="entry name" value="Neprosin_AP"/>
    <property type="match status" value="1"/>
</dbReference>
<dbReference type="InterPro" id="IPR004314">
    <property type="entry name" value="Neprosin"/>
</dbReference>
<comment type="caution">
    <text evidence="3">The sequence shown here is derived from an EMBL/GenBank/DDBJ whole genome shotgun (WGS) entry which is preliminary data.</text>
</comment>
<feature type="region of interest" description="Disordered" evidence="1">
    <location>
        <begin position="109"/>
        <end position="131"/>
    </location>
</feature>
<evidence type="ECO:0000313" key="3">
    <source>
        <dbReference type="EMBL" id="KAK7821530.1"/>
    </source>
</evidence>
<dbReference type="PANTHER" id="PTHR31589">
    <property type="entry name" value="PROTEIN, PUTATIVE (DUF239)-RELATED-RELATED"/>
    <property type="match status" value="1"/>
</dbReference>
<dbReference type="PROSITE" id="PS52045">
    <property type="entry name" value="NEPROSIN_PEP_CD"/>
    <property type="match status" value="1"/>
</dbReference>
<organism evidence="3 4">
    <name type="scientific">Quercus suber</name>
    <name type="common">Cork oak</name>
    <dbReference type="NCBI Taxonomy" id="58331"/>
    <lineage>
        <taxon>Eukaryota</taxon>
        <taxon>Viridiplantae</taxon>
        <taxon>Streptophyta</taxon>
        <taxon>Embryophyta</taxon>
        <taxon>Tracheophyta</taxon>
        <taxon>Spermatophyta</taxon>
        <taxon>Magnoliopsida</taxon>
        <taxon>eudicotyledons</taxon>
        <taxon>Gunneridae</taxon>
        <taxon>Pentapetalae</taxon>
        <taxon>rosids</taxon>
        <taxon>fabids</taxon>
        <taxon>Fagales</taxon>
        <taxon>Fagaceae</taxon>
        <taxon>Quercus</taxon>
    </lineage>
</organism>
<feature type="domain" description="Neprosin PEP catalytic" evidence="2">
    <location>
        <begin position="166"/>
        <end position="385"/>
    </location>
</feature>
<accession>A0AAW0J4H9</accession>
<dbReference type="AlphaFoldDB" id="A0AAW0J4H9"/>
<evidence type="ECO:0000259" key="2">
    <source>
        <dbReference type="PROSITE" id="PS52045"/>
    </source>
</evidence>
<dbReference type="Proteomes" id="UP000237347">
    <property type="component" value="Unassembled WGS sequence"/>
</dbReference>
<keyword evidence="4" id="KW-1185">Reference proteome</keyword>
<dbReference type="EMBL" id="PKMF04000699">
    <property type="protein sequence ID" value="KAK7821530.1"/>
    <property type="molecule type" value="Genomic_DNA"/>
</dbReference>
<dbReference type="InterPro" id="IPR025521">
    <property type="entry name" value="Neprosin_propep"/>
</dbReference>